<dbReference type="Proteomes" id="UP000186002">
    <property type="component" value="Unassembled WGS sequence"/>
</dbReference>
<accession>A0A1M7PSF7</accession>
<organism evidence="1 2">
    <name type="scientific">Roseibium suaedae</name>
    <dbReference type="NCBI Taxonomy" id="735517"/>
    <lineage>
        <taxon>Bacteria</taxon>
        <taxon>Pseudomonadati</taxon>
        <taxon>Pseudomonadota</taxon>
        <taxon>Alphaproteobacteria</taxon>
        <taxon>Hyphomicrobiales</taxon>
        <taxon>Stappiaceae</taxon>
        <taxon>Roseibium</taxon>
    </lineage>
</organism>
<dbReference type="RefSeq" id="WP_073015809.1">
    <property type="nucleotide sequence ID" value="NZ_FRBW01000011.1"/>
</dbReference>
<evidence type="ECO:0000313" key="2">
    <source>
        <dbReference type="Proteomes" id="UP000186002"/>
    </source>
</evidence>
<dbReference type="STRING" id="735517.SAMN05444272_4608"/>
<dbReference type="AlphaFoldDB" id="A0A1M7PSF7"/>
<evidence type="ECO:0000313" key="1">
    <source>
        <dbReference type="EMBL" id="SHN20207.1"/>
    </source>
</evidence>
<evidence type="ECO:0008006" key="3">
    <source>
        <dbReference type="Google" id="ProtNLM"/>
    </source>
</evidence>
<sequence length="173" mass="19265">MTDYTDAIREAYASCEGDVILETIELRHPSFQEEGVPIALRFVADGADHMLALEANAPMNAGETVSFIAMPFGFTPPSDEEGTVPEIQFWIDNVSSEIHAHLQDAVRIKADIQITWREYILGDDSPQQTVDGIKLSNVKVTSTRATATARLNAWAERLFGKIYDRETYRTLSA</sequence>
<keyword evidence="2" id="KW-1185">Reference proteome</keyword>
<dbReference type="InterPro" id="IPR014974">
    <property type="entry name" value="DUF1833"/>
</dbReference>
<dbReference type="Pfam" id="PF08875">
    <property type="entry name" value="DUF1833"/>
    <property type="match status" value="1"/>
</dbReference>
<dbReference type="OrthoDB" id="7338622at2"/>
<reference evidence="1 2" key="1">
    <citation type="submission" date="2016-11" db="EMBL/GenBank/DDBJ databases">
        <authorList>
            <person name="Jaros S."/>
            <person name="Januszkiewicz K."/>
            <person name="Wedrychowicz H."/>
        </authorList>
    </citation>
    <scope>NUCLEOTIDE SEQUENCE [LARGE SCALE GENOMIC DNA]</scope>
    <source>
        <strain evidence="1 2">DSM 22153</strain>
    </source>
</reference>
<protein>
    <recommendedName>
        <fullName evidence="3">DUF1833 domain-containing protein</fullName>
    </recommendedName>
</protein>
<gene>
    <name evidence="1" type="ORF">SAMN05444272_4608</name>
</gene>
<name>A0A1M7PSF7_9HYPH</name>
<proteinExistence type="predicted"/>
<dbReference type="EMBL" id="FRBW01000011">
    <property type="protein sequence ID" value="SHN20207.1"/>
    <property type="molecule type" value="Genomic_DNA"/>
</dbReference>